<keyword evidence="19" id="KW-1185">Reference proteome</keyword>
<dbReference type="PROSITE" id="PS51975">
    <property type="entry name" value="RNASE_H_2"/>
    <property type="match status" value="1"/>
</dbReference>
<keyword evidence="12 14" id="KW-0378">Hydrolase</keyword>
<evidence type="ECO:0000256" key="7">
    <source>
        <dbReference type="ARBA" id="ARBA00019179"/>
    </source>
</evidence>
<dbReference type="NCBIfam" id="NF000594">
    <property type="entry name" value="PRK00015.1-1"/>
    <property type="match status" value="1"/>
</dbReference>
<reference evidence="18 19" key="1">
    <citation type="submission" date="2024-11" db="EMBL/GenBank/DDBJ databases">
        <authorList>
            <person name="Heng Y.C."/>
            <person name="Lim A.C.H."/>
            <person name="Lee J.K.Y."/>
            <person name="Kittelmann S."/>
        </authorList>
    </citation>
    <scope>NUCLEOTIDE SEQUENCE [LARGE SCALE GENOMIC DNA]</scope>
    <source>
        <strain evidence="18 19">WILCCON 0114</strain>
    </source>
</reference>
<dbReference type="EMBL" id="JBJIAA010000004">
    <property type="protein sequence ID" value="MFL0249872.1"/>
    <property type="molecule type" value="Genomic_DNA"/>
</dbReference>
<comment type="subcellular location">
    <subcellularLocation>
        <location evidence="4 14">Cytoplasm</location>
    </subcellularLocation>
</comment>
<feature type="binding site" evidence="14 15">
    <location>
        <position position="74"/>
    </location>
    <ligand>
        <name>a divalent metal cation</name>
        <dbReference type="ChEBI" id="CHEBI:60240"/>
    </ligand>
</feature>
<feature type="domain" description="RNase H type-2" evidence="17">
    <location>
        <begin position="67"/>
        <end position="253"/>
    </location>
</feature>
<dbReference type="InterPro" id="IPR012337">
    <property type="entry name" value="RNaseH-like_sf"/>
</dbReference>
<keyword evidence="9 14" id="KW-0540">Nuclease</keyword>
<evidence type="ECO:0000256" key="10">
    <source>
        <dbReference type="ARBA" id="ARBA00022723"/>
    </source>
</evidence>
<proteinExistence type="inferred from homology"/>
<accession>A0ABW8TCG0</accession>
<dbReference type="GO" id="GO:0004523">
    <property type="term" value="F:RNA-DNA hybrid ribonuclease activity"/>
    <property type="evidence" value="ECO:0007669"/>
    <property type="project" value="UniProtKB-EC"/>
</dbReference>
<evidence type="ECO:0000256" key="16">
    <source>
        <dbReference type="RuleBase" id="RU003515"/>
    </source>
</evidence>
<name>A0ABW8TCG0_9CLOT</name>
<comment type="cofactor">
    <cofactor evidence="14 15">
        <name>Mn(2+)</name>
        <dbReference type="ChEBI" id="CHEBI:29035"/>
    </cofactor>
    <cofactor evidence="14 15">
        <name>Mg(2+)</name>
        <dbReference type="ChEBI" id="CHEBI:18420"/>
    </cofactor>
    <text evidence="14 15">Manganese or magnesium. Binds 1 divalent metal ion per monomer in the absence of substrate. May bind a second metal ion after substrate binding.</text>
</comment>
<evidence type="ECO:0000256" key="9">
    <source>
        <dbReference type="ARBA" id="ARBA00022722"/>
    </source>
</evidence>
<feature type="binding site" evidence="14 15">
    <location>
        <position position="73"/>
    </location>
    <ligand>
        <name>a divalent metal cation</name>
        <dbReference type="ChEBI" id="CHEBI:60240"/>
    </ligand>
</feature>
<dbReference type="NCBIfam" id="NF000595">
    <property type="entry name" value="PRK00015.1-3"/>
    <property type="match status" value="1"/>
</dbReference>
<keyword evidence="10 14" id="KW-0479">Metal-binding</keyword>
<evidence type="ECO:0000313" key="18">
    <source>
        <dbReference type="EMBL" id="MFL0249872.1"/>
    </source>
</evidence>
<dbReference type="CDD" id="cd07182">
    <property type="entry name" value="RNase_HII_bacteria_HII_like"/>
    <property type="match status" value="1"/>
</dbReference>
<evidence type="ECO:0000256" key="12">
    <source>
        <dbReference type="ARBA" id="ARBA00022801"/>
    </source>
</evidence>
<evidence type="ECO:0000256" key="3">
    <source>
        <dbReference type="ARBA" id="ARBA00004065"/>
    </source>
</evidence>
<dbReference type="Proteomes" id="UP001623592">
    <property type="component" value="Unassembled WGS sequence"/>
</dbReference>
<dbReference type="PANTHER" id="PTHR10954">
    <property type="entry name" value="RIBONUCLEASE H2 SUBUNIT A"/>
    <property type="match status" value="1"/>
</dbReference>
<organism evidence="18 19">
    <name type="scientific">Clostridium neuense</name>
    <dbReference type="NCBI Taxonomy" id="1728934"/>
    <lineage>
        <taxon>Bacteria</taxon>
        <taxon>Bacillati</taxon>
        <taxon>Bacillota</taxon>
        <taxon>Clostridia</taxon>
        <taxon>Eubacteriales</taxon>
        <taxon>Clostridiaceae</taxon>
        <taxon>Clostridium</taxon>
    </lineage>
</organism>
<comment type="catalytic activity">
    <reaction evidence="1 14 15 16">
        <text>Endonucleolytic cleavage to 5'-phosphomonoester.</text>
        <dbReference type="EC" id="3.1.26.4"/>
    </reaction>
</comment>
<dbReference type="Pfam" id="PF01351">
    <property type="entry name" value="RNase_HII"/>
    <property type="match status" value="1"/>
</dbReference>
<keyword evidence="11 14" id="KW-0255">Endonuclease</keyword>
<gene>
    <name evidence="14" type="primary">rnhB</name>
    <name evidence="18" type="ORF">ACJDT4_05510</name>
</gene>
<dbReference type="InterPro" id="IPR036397">
    <property type="entry name" value="RNaseH_sf"/>
</dbReference>
<dbReference type="InterPro" id="IPR022898">
    <property type="entry name" value="RNase_HII"/>
</dbReference>
<keyword evidence="8 14" id="KW-0963">Cytoplasm</keyword>
<comment type="cofactor">
    <cofactor evidence="2">
        <name>Mg(2+)</name>
        <dbReference type="ChEBI" id="CHEBI:18420"/>
    </cofactor>
</comment>
<evidence type="ECO:0000256" key="5">
    <source>
        <dbReference type="ARBA" id="ARBA00007383"/>
    </source>
</evidence>
<comment type="function">
    <text evidence="3 14 16">Endonuclease that specifically degrades the RNA of RNA-DNA hybrids.</text>
</comment>
<dbReference type="InterPro" id="IPR024567">
    <property type="entry name" value="RNase_HII/HIII_dom"/>
</dbReference>
<evidence type="ECO:0000259" key="17">
    <source>
        <dbReference type="PROSITE" id="PS51975"/>
    </source>
</evidence>
<comment type="similarity">
    <text evidence="5 14 16">Belongs to the RNase HII family.</text>
</comment>
<sequence length="253" mass="28238">MNFKDIKQYVSLKDEKEQLEIADSLITDSRKNVSSLGKQILKNKEKKDQEIKRVRGMYNFDKNFGDIIIAGVDEVGRGPLAGPIVGAAVILNLNVVDSELILGINDSKKLSPKKREELSKIIKEKALSYEIAELDNREIDEKGIGWCNNEIFKIACSRLNKKPALVISDGYAVKGLNIRNNFVVKGDAKSASIACASIIAKVYRDELMHKYADKYPQYGFESNVGYGSTGHIEAIKKNGVCPIHRMSFLKNII</sequence>
<dbReference type="EC" id="3.1.26.4" evidence="6 14"/>
<dbReference type="HAMAP" id="MF_00052_B">
    <property type="entry name" value="RNase_HII_B"/>
    <property type="match status" value="1"/>
</dbReference>
<evidence type="ECO:0000256" key="4">
    <source>
        <dbReference type="ARBA" id="ARBA00004496"/>
    </source>
</evidence>
<evidence type="ECO:0000256" key="2">
    <source>
        <dbReference type="ARBA" id="ARBA00001946"/>
    </source>
</evidence>
<evidence type="ECO:0000313" key="19">
    <source>
        <dbReference type="Proteomes" id="UP001623592"/>
    </source>
</evidence>
<comment type="caution">
    <text evidence="18">The sequence shown here is derived from an EMBL/GenBank/DDBJ whole genome shotgun (WGS) entry which is preliminary data.</text>
</comment>
<evidence type="ECO:0000256" key="13">
    <source>
        <dbReference type="ARBA" id="ARBA00023211"/>
    </source>
</evidence>
<protein>
    <recommendedName>
        <fullName evidence="7 14">Ribonuclease HII</fullName>
        <shortName evidence="14">RNase HII</shortName>
        <ecNumber evidence="6 14">3.1.26.4</ecNumber>
    </recommendedName>
</protein>
<feature type="binding site" evidence="14 15">
    <location>
        <position position="169"/>
    </location>
    <ligand>
        <name>a divalent metal cation</name>
        <dbReference type="ChEBI" id="CHEBI:60240"/>
    </ligand>
</feature>
<evidence type="ECO:0000256" key="8">
    <source>
        <dbReference type="ARBA" id="ARBA00022490"/>
    </source>
</evidence>
<evidence type="ECO:0000256" key="15">
    <source>
        <dbReference type="PROSITE-ProRule" id="PRU01319"/>
    </source>
</evidence>
<evidence type="ECO:0000256" key="6">
    <source>
        <dbReference type="ARBA" id="ARBA00012180"/>
    </source>
</evidence>
<dbReference type="SUPFAM" id="SSF53098">
    <property type="entry name" value="Ribonuclease H-like"/>
    <property type="match status" value="1"/>
</dbReference>
<dbReference type="Gene3D" id="3.30.420.10">
    <property type="entry name" value="Ribonuclease H-like superfamily/Ribonuclease H"/>
    <property type="match status" value="1"/>
</dbReference>
<dbReference type="RefSeq" id="WP_406786541.1">
    <property type="nucleotide sequence ID" value="NZ_JBJIAA010000004.1"/>
</dbReference>
<dbReference type="InterPro" id="IPR001352">
    <property type="entry name" value="RNase_HII/HIII"/>
</dbReference>
<evidence type="ECO:0000256" key="14">
    <source>
        <dbReference type="HAMAP-Rule" id="MF_00052"/>
    </source>
</evidence>
<evidence type="ECO:0000256" key="1">
    <source>
        <dbReference type="ARBA" id="ARBA00000077"/>
    </source>
</evidence>
<evidence type="ECO:0000256" key="11">
    <source>
        <dbReference type="ARBA" id="ARBA00022759"/>
    </source>
</evidence>
<dbReference type="PANTHER" id="PTHR10954:SF18">
    <property type="entry name" value="RIBONUCLEASE HII"/>
    <property type="match status" value="1"/>
</dbReference>
<keyword evidence="13 14" id="KW-0464">Manganese</keyword>